<evidence type="ECO:0000313" key="2">
    <source>
        <dbReference type="EMBL" id="KAL2533256.1"/>
    </source>
</evidence>
<organism evidence="2 3">
    <name type="scientific">Abeliophyllum distichum</name>
    <dbReference type="NCBI Taxonomy" id="126358"/>
    <lineage>
        <taxon>Eukaryota</taxon>
        <taxon>Viridiplantae</taxon>
        <taxon>Streptophyta</taxon>
        <taxon>Embryophyta</taxon>
        <taxon>Tracheophyta</taxon>
        <taxon>Spermatophyta</taxon>
        <taxon>Magnoliopsida</taxon>
        <taxon>eudicotyledons</taxon>
        <taxon>Gunneridae</taxon>
        <taxon>Pentapetalae</taxon>
        <taxon>asterids</taxon>
        <taxon>lamiids</taxon>
        <taxon>Lamiales</taxon>
        <taxon>Oleaceae</taxon>
        <taxon>Forsythieae</taxon>
        <taxon>Abeliophyllum</taxon>
    </lineage>
</organism>
<dbReference type="Pfam" id="PF10551">
    <property type="entry name" value="MULE"/>
    <property type="match status" value="1"/>
</dbReference>
<protein>
    <submittedName>
        <fullName evidence="2">MuDR family transposase</fullName>
    </submittedName>
</protein>
<gene>
    <name evidence="2" type="ORF">Adt_06607</name>
</gene>
<name>A0ABD1V7W5_9LAMI</name>
<dbReference type="PANTHER" id="PTHR31973">
    <property type="entry name" value="POLYPROTEIN, PUTATIVE-RELATED"/>
    <property type="match status" value="1"/>
</dbReference>
<keyword evidence="3" id="KW-1185">Reference proteome</keyword>
<dbReference type="InterPro" id="IPR018289">
    <property type="entry name" value="MULE_transposase_dom"/>
</dbReference>
<sequence length="160" mass="18117">MSDVEEDSDFNISKNECADKDDMLYNQNVTEGIEDEIDDLEYPSSEEQLSSYDSNDEKVLRTNPSSSVIIGVHDQIFHGIYIYFAACKEGFMRGCRKLIGLDGCHLRSKYGGQLLTAVAIDVNDCIYPVAFAVVEKENTFSWRWFITHLDEDVGIHNDGD</sequence>
<proteinExistence type="predicted"/>
<dbReference type="Proteomes" id="UP001604336">
    <property type="component" value="Unassembled WGS sequence"/>
</dbReference>
<comment type="caution">
    <text evidence="2">The sequence shown here is derived from an EMBL/GenBank/DDBJ whole genome shotgun (WGS) entry which is preliminary data.</text>
</comment>
<feature type="domain" description="MULE transposase" evidence="1">
    <location>
        <begin position="99"/>
        <end position="149"/>
    </location>
</feature>
<accession>A0ABD1V7W5</accession>
<reference evidence="3" key="1">
    <citation type="submission" date="2024-07" db="EMBL/GenBank/DDBJ databases">
        <title>Two chromosome-level genome assemblies of Korean endemic species Abeliophyllum distichum and Forsythia ovata (Oleaceae).</title>
        <authorList>
            <person name="Jang H."/>
        </authorList>
    </citation>
    <scope>NUCLEOTIDE SEQUENCE [LARGE SCALE GENOMIC DNA]</scope>
</reference>
<dbReference type="PANTHER" id="PTHR31973:SF191">
    <property type="entry name" value="OS05G0489400 PROTEIN"/>
    <property type="match status" value="1"/>
</dbReference>
<dbReference type="AlphaFoldDB" id="A0ABD1V7W5"/>
<evidence type="ECO:0000313" key="3">
    <source>
        <dbReference type="Proteomes" id="UP001604336"/>
    </source>
</evidence>
<dbReference type="EMBL" id="JBFOLK010000002">
    <property type="protein sequence ID" value="KAL2533256.1"/>
    <property type="molecule type" value="Genomic_DNA"/>
</dbReference>
<evidence type="ECO:0000259" key="1">
    <source>
        <dbReference type="Pfam" id="PF10551"/>
    </source>
</evidence>